<dbReference type="GO" id="GO:0008270">
    <property type="term" value="F:zinc ion binding"/>
    <property type="evidence" value="ECO:0007669"/>
    <property type="project" value="InterPro"/>
</dbReference>
<dbReference type="SUPFAM" id="SSF51069">
    <property type="entry name" value="Carbonic anhydrase"/>
    <property type="match status" value="1"/>
</dbReference>
<keyword evidence="5" id="KW-1185">Reference proteome</keyword>
<dbReference type="Pfam" id="PF00194">
    <property type="entry name" value="Carb_anhydrase"/>
    <property type="match status" value="1"/>
</dbReference>
<accession>A0A182M0G1</accession>
<dbReference type="PANTHER" id="PTHR18952:SF268">
    <property type="entry name" value="AGAP013402-PA"/>
    <property type="match status" value="1"/>
</dbReference>
<feature type="transmembrane region" description="Helical" evidence="2">
    <location>
        <begin position="12"/>
        <end position="30"/>
    </location>
</feature>
<feature type="domain" description="Alpha-carbonic anhydrase" evidence="3">
    <location>
        <begin position="30"/>
        <end position="292"/>
    </location>
</feature>
<evidence type="ECO:0000313" key="4">
    <source>
        <dbReference type="EnsemblMetazoa" id="ACUA006438-PA"/>
    </source>
</evidence>
<protein>
    <recommendedName>
        <fullName evidence="3">Alpha-carbonic anhydrase domain-containing protein</fullName>
    </recommendedName>
</protein>
<evidence type="ECO:0000259" key="3">
    <source>
        <dbReference type="PROSITE" id="PS51144"/>
    </source>
</evidence>
<dbReference type="PROSITE" id="PS51144">
    <property type="entry name" value="ALPHA_CA_2"/>
    <property type="match status" value="1"/>
</dbReference>
<dbReference type="GO" id="GO:0004089">
    <property type="term" value="F:carbonate dehydratase activity"/>
    <property type="evidence" value="ECO:0007669"/>
    <property type="project" value="InterPro"/>
</dbReference>
<dbReference type="InterPro" id="IPR001148">
    <property type="entry name" value="CA_dom"/>
</dbReference>
<dbReference type="CDD" id="cd00326">
    <property type="entry name" value="alpha_CA"/>
    <property type="match status" value="1"/>
</dbReference>
<reference evidence="4" key="2">
    <citation type="submission" date="2020-05" db="UniProtKB">
        <authorList>
            <consortium name="EnsemblMetazoa"/>
        </authorList>
    </citation>
    <scope>IDENTIFICATION</scope>
    <source>
        <strain evidence="4">A-37</strain>
    </source>
</reference>
<dbReference type="PANTHER" id="PTHR18952">
    <property type="entry name" value="CARBONIC ANHYDRASE"/>
    <property type="match status" value="1"/>
</dbReference>
<dbReference type="Gene3D" id="3.10.200.10">
    <property type="entry name" value="Alpha carbonic anhydrase"/>
    <property type="match status" value="1"/>
</dbReference>
<proteinExistence type="inferred from homology"/>
<evidence type="ECO:0000256" key="2">
    <source>
        <dbReference type="SAM" id="Phobius"/>
    </source>
</evidence>
<evidence type="ECO:0000256" key="1">
    <source>
        <dbReference type="ARBA" id="ARBA00010718"/>
    </source>
</evidence>
<evidence type="ECO:0000313" key="5">
    <source>
        <dbReference type="Proteomes" id="UP000075883"/>
    </source>
</evidence>
<comment type="similarity">
    <text evidence="1">Belongs to the alpha-carbonic anhydrase family.</text>
</comment>
<dbReference type="Proteomes" id="UP000075883">
    <property type="component" value="Unassembled WGS sequence"/>
</dbReference>
<dbReference type="AlphaFoldDB" id="A0A182M0G1"/>
<dbReference type="InterPro" id="IPR036398">
    <property type="entry name" value="CA_dom_sf"/>
</dbReference>
<reference evidence="5" key="1">
    <citation type="submission" date="2013-09" db="EMBL/GenBank/DDBJ databases">
        <title>The Genome Sequence of Anopheles culicifacies species A.</title>
        <authorList>
            <consortium name="The Broad Institute Genomics Platform"/>
            <person name="Neafsey D.E."/>
            <person name="Besansky N."/>
            <person name="Howell P."/>
            <person name="Walton C."/>
            <person name="Young S.K."/>
            <person name="Zeng Q."/>
            <person name="Gargeya S."/>
            <person name="Fitzgerald M."/>
            <person name="Haas B."/>
            <person name="Abouelleil A."/>
            <person name="Allen A.W."/>
            <person name="Alvarado L."/>
            <person name="Arachchi H.M."/>
            <person name="Berlin A.M."/>
            <person name="Chapman S.B."/>
            <person name="Gainer-Dewar J."/>
            <person name="Goldberg J."/>
            <person name="Griggs A."/>
            <person name="Gujja S."/>
            <person name="Hansen M."/>
            <person name="Howarth C."/>
            <person name="Imamovic A."/>
            <person name="Ireland A."/>
            <person name="Larimer J."/>
            <person name="McCowan C."/>
            <person name="Murphy C."/>
            <person name="Pearson M."/>
            <person name="Poon T.W."/>
            <person name="Priest M."/>
            <person name="Roberts A."/>
            <person name="Saif S."/>
            <person name="Shea T."/>
            <person name="Sisk P."/>
            <person name="Sykes S."/>
            <person name="Wortman J."/>
            <person name="Nusbaum C."/>
            <person name="Birren B."/>
        </authorList>
    </citation>
    <scope>NUCLEOTIDE SEQUENCE [LARGE SCALE GENOMIC DNA]</scope>
    <source>
        <strain evidence="5">A-37</strain>
    </source>
</reference>
<name>A0A182M0G1_9DIPT</name>
<keyword evidence="2" id="KW-0812">Transmembrane</keyword>
<keyword evidence="2" id="KW-1133">Transmembrane helix</keyword>
<dbReference type="EMBL" id="AXCM01011820">
    <property type="status" value="NOT_ANNOTATED_CDS"/>
    <property type="molecule type" value="Genomic_DNA"/>
</dbReference>
<dbReference type="VEuPathDB" id="VectorBase:ACUA006438"/>
<organism evidence="4 5">
    <name type="scientific">Anopheles culicifacies</name>
    <dbReference type="NCBI Taxonomy" id="139723"/>
    <lineage>
        <taxon>Eukaryota</taxon>
        <taxon>Metazoa</taxon>
        <taxon>Ecdysozoa</taxon>
        <taxon>Arthropoda</taxon>
        <taxon>Hexapoda</taxon>
        <taxon>Insecta</taxon>
        <taxon>Pterygota</taxon>
        <taxon>Neoptera</taxon>
        <taxon>Endopterygota</taxon>
        <taxon>Diptera</taxon>
        <taxon>Nematocera</taxon>
        <taxon>Culicoidea</taxon>
        <taxon>Culicidae</taxon>
        <taxon>Anophelinae</taxon>
        <taxon>Anopheles</taxon>
        <taxon>culicifacies species complex</taxon>
    </lineage>
</organism>
<sequence length="293" mass="31952">MGSQWTVGVGQYLYGVLVFTAACGLASVHADFSYEDPNRWAETDPDCGGMRQSPIDIVRSAATLPSLDHAAPLLLEGGIRKPVSINVTNNGHTAQYTFSWTTASERPALVGGPLPFGAPYVFEQLHFHWGADNGRGSEHTFDGTAYPAEVHFVFFKLEYGTFEQAINHPDGLAVLGAVYEIGGDKVKPGAKWARPLPKIRTAGTTITLEGREVFSLSSVAGGDWLRYYSYAGSLTTPPCSESVTWIVRDGTAPIAQKDLDELRNLRDTNDQPLVDNFRPVQPLNGRTVVRYGF</sequence>
<dbReference type="SMART" id="SM01057">
    <property type="entry name" value="Carb_anhydrase"/>
    <property type="match status" value="1"/>
</dbReference>
<dbReference type="EnsemblMetazoa" id="ACUA006438-RA">
    <property type="protein sequence ID" value="ACUA006438-PA"/>
    <property type="gene ID" value="ACUA006438"/>
</dbReference>
<dbReference type="InterPro" id="IPR023561">
    <property type="entry name" value="Carbonic_anhydrase_a-class"/>
</dbReference>
<dbReference type="STRING" id="139723.A0A182M0G1"/>
<keyword evidence="2" id="KW-0472">Membrane</keyword>